<dbReference type="InterPro" id="IPR038299">
    <property type="entry name" value="DAO_C_sf"/>
</dbReference>
<name>B9TMD7_RICCO</name>
<evidence type="ECO:0000313" key="2">
    <source>
        <dbReference type="EMBL" id="EEF22976.1"/>
    </source>
</evidence>
<sequence>MPRDLVNHYGHLYGARTKQIVGNAASLAELGRHFGGNLYEAEARYLVACEWAQAAEDVLMRRTKEGLRMTADEKAAFAAWFDAELALAA</sequence>
<evidence type="ECO:0000259" key="1">
    <source>
        <dbReference type="Pfam" id="PF16901"/>
    </source>
</evidence>
<protein>
    <recommendedName>
        <fullName evidence="1">Alpha-glycerophosphate oxidase C-terminal domain-containing protein</fullName>
    </recommendedName>
</protein>
<dbReference type="Proteomes" id="UP000008311">
    <property type="component" value="Unassembled WGS sequence"/>
</dbReference>
<dbReference type="InParanoid" id="B9TMD7"/>
<dbReference type="InterPro" id="IPR031656">
    <property type="entry name" value="DAO_C"/>
</dbReference>
<accession>B9TMD7</accession>
<evidence type="ECO:0000313" key="3">
    <source>
        <dbReference type="Proteomes" id="UP000008311"/>
    </source>
</evidence>
<proteinExistence type="predicted"/>
<dbReference type="EMBL" id="EQ988775">
    <property type="protein sequence ID" value="EEF22976.1"/>
    <property type="molecule type" value="Genomic_DNA"/>
</dbReference>
<dbReference type="Gene3D" id="6.10.250.1890">
    <property type="match status" value="1"/>
</dbReference>
<keyword evidence="3" id="KW-1185">Reference proteome</keyword>
<feature type="domain" description="Alpha-glycerophosphate oxidase C-terminal" evidence="1">
    <location>
        <begin position="2"/>
        <end position="68"/>
    </location>
</feature>
<organism evidence="2 3">
    <name type="scientific">Ricinus communis</name>
    <name type="common">Castor bean</name>
    <dbReference type="NCBI Taxonomy" id="3988"/>
    <lineage>
        <taxon>Eukaryota</taxon>
        <taxon>Viridiplantae</taxon>
        <taxon>Streptophyta</taxon>
        <taxon>Embryophyta</taxon>
        <taxon>Tracheophyta</taxon>
        <taxon>Spermatophyta</taxon>
        <taxon>Magnoliopsida</taxon>
        <taxon>eudicotyledons</taxon>
        <taxon>Gunneridae</taxon>
        <taxon>Pentapetalae</taxon>
        <taxon>rosids</taxon>
        <taxon>fabids</taxon>
        <taxon>Malpighiales</taxon>
        <taxon>Euphorbiaceae</taxon>
        <taxon>Acalyphoideae</taxon>
        <taxon>Acalypheae</taxon>
        <taxon>Ricinus</taxon>
    </lineage>
</organism>
<gene>
    <name evidence="2" type="ORF">RCOM_2105470</name>
</gene>
<reference evidence="3" key="1">
    <citation type="journal article" date="2010" name="Nat. Biotechnol.">
        <title>Draft genome sequence of the oilseed species Ricinus communis.</title>
        <authorList>
            <person name="Chan A.P."/>
            <person name="Crabtree J."/>
            <person name="Zhao Q."/>
            <person name="Lorenzi H."/>
            <person name="Orvis J."/>
            <person name="Puiu D."/>
            <person name="Melake-Berhan A."/>
            <person name="Jones K.M."/>
            <person name="Redman J."/>
            <person name="Chen G."/>
            <person name="Cahoon E.B."/>
            <person name="Gedil M."/>
            <person name="Stanke M."/>
            <person name="Haas B.J."/>
            <person name="Wortman J.R."/>
            <person name="Fraser-Liggett C.M."/>
            <person name="Ravel J."/>
            <person name="Rabinowicz P.D."/>
        </authorList>
    </citation>
    <scope>NUCLEOTIDE SEQUENCE [LARGE SCALE GENOMIC DNA]</scope>
    <source>
        <strain evidence="3">cv. Hale</strain>
    </source>
</reference>
<dbReference type="Gene3D" id="1.10.8.870">
    <property type="entry name" value="Alpha-glycerophosphate oxidase, cap domain"/>
    <property type="match status" value="1"/>
</dbReference>
<dbReference type="AlphaFoldDB" id="B9TMD7"/>
<dbReference type="Pfam" id="PF16901">
    <property type="entry name" value="DAO_C"/>
    <property type="match status" value="1"/>
</dbReference>